<accession>A0A9W9AV50</accession>
<dbReference type="EMBL" id="JANVFS010000006">
    <property type="protein sequence ID" value="KAJ4491311.1"/>
    <property type="molecule type" value="Genomic_DNA"/>
</dbReference>
<dbReference type="Proteomes" id="UP001150238">
    <property type="component" value="Unassembled WGS sequence"/>
</dbReference>
<feature type="region of interest" description="Disordered" evidence="4">
    <location>
        <begin position="89"/>
        <end position="110"/>
    </location>
</feature>
<comment type="caution">
    <text evidence="5">The sequence shown here is derived from an EMBL/GenBank/DDBJ whole genome shotgun (WGS) entry which is preliminary data.</text>
</comment>
<evidence type="ECO:0000256" key="4">
    <source>
        <dbReference type="SAM" id="MobiDB-lite"/>
    </source>
</evidence>
<dbReference type="GO" id="GO:0008270">
    <property type="term" value="F:zinc ion binding"/>
    <property type="evidence" value="ECO:0007669"/>
    <property type="project" value="UniProtKB-KW"/>
</dbReference>
<dbReference type="AlphaFoldDB" id="A0A9W9AV50"/>
<keyword evidence="1" id="KW-0479">Metal-binding</keyword>
<proteinExistence type="predicted"/>
<sequence>MLSRACHRCKGTTHGPEKHLLTCQNCHKSWHDCCHIPAIQDIEIQTRIRGSIRPLITKPGSAEERNDPNQLSLENWHCRRCCKTQDLPNAGSSVKKPNQPNPQPNPESFDNVKVVQDQSVTIISDSDSDDIQFIGSRLSAGARQQVVQRPNPSTLDSTIERERTSYSSISASRVRAAAPHNENVTPQTDIEFKATPAHQTYPAPLAVQVAEGLVTSLPSSKTRIFEDGPRVPVLPWPAPQSFVTKNELPSLNHAPHVRHIAGLRQNAASEVTTLKIMRRARKVSYRPPLSVTPPEISVSLSPPALRSSTGPLTLADFVSELRDRDANTLLVTREYDPLTLVSANLRQWLTVGNQDGAKEVMQLADGRVSNQKETEMVAQARSQRKKFKGRRFDIEKYDPDILIFP</sequence>
<reference evidence="5" key="1">
    <citation type="submission" date="2022-08" db="EMBL/GenBank/DDBJ databases">
        <authorList>
            <consortium name="DOE Joint Genome Institute"/>
            <person name="Min B."/>
            <person name="Riley R."/>
            <person name="Sierra-Patev S."/>
            <person name="Naranjo-Ortiz M."/>
            <person name="Looney B."/>
            <person name="Konkel Z."/>
            <person name="Slot J.C."/>
            <person name="Sakamoto Y."/>
            <person name="Steenwyk J.L."/>
            <person name="Rokas A."/>
            <person name="Carro J."/>
            <person name="Camarero S."/>
            <person name="Ferreira P."/>
            <person name="Molpeceres G."/>
            <person name="Ruiz-Duenas F.J."/>
            <person name="Serrano A."/>
            <person name="Henrissat B."/>
            <person name="Drula E."/>
            <person name="Hughes K.W."/>
            <person name="Mata J.L."/>
            <person name="Ishikawa N.K."/>
            <person name="Vargas-Isla R."/>
            <person name="Ushijima S."/>
            <person name="Smith C.A."/>
            <person name="Ahrendt S."/>
            <person name="Andreopoulos W."/>
            <person name="He G."/>
            <person name="Labutti K."/>
            <person name="Lipzen A."/>
            <person name="Ng V."/>
            <person name="Sandor L."/>
            <person name="Barry K."/>
            <person name="Martinez A.T."/>
            <person name="Xiao Y."/>
            <person name="Gibbons J.G."/>
            <person name="Terashima K."/>
            <person name="Hibbett D.S."/>
            <person name="Grigoriev I.V."/>
        </authorList>
    </citation>
    <scope>NUCLEOTIDE SEQUENCE</scope>
    <source>
        <strain evidence="5">Sp2 HRB7682 ss15</strain>
    </source>
</reference>
<dbReference type="Gene3D" id="3.30.40.10">
    <property type="entry name" value="Zinc/RING finger domain, C3HC4 (zinc finger)"/>
    <property type="match status" value="1"/>
</dbReference>
<name>A0A9W9AV50_9AGAR</name>
<dbReference type="InterPro" id="IPR013083">
    <property type="entry name" value="Znf_RING/FYVE/PHD"/>
</dbReference>
<evidence type="ECO:0008006" key="7">
    <source>
        <dbReference type="Google" id="ProtNLM"/>
    </source>
</evidence>
<evidence type="ECO:0000256" key="2">
    <source>
        <dbReference type="ARBA" id="ARBA00022771"/>
    </source>
</evidence>
<evidence type="ECO:0000256" key="3">
    <source>
        <dbReference type="ARBA" id="ARBA00022833"/>
    </source>
</evidence>
<reference evidence="5" key="2">
    <citation type="journal article" date="2023" name="Proc. Natl. Acad. Sci. U.S.A.">
        <title>A global phylogenomic analysis of the shiitake genus Lentinula.</title>
        <authorList>
            <person name="Sierra-Patev S."/>
            <person name="Min B."/>
            <person name="Naranjo-Ortiz M."/>
            <person name="Looney B."/>
            <person name="Konkel Z."/>
            <person name="Slot J.C."/>
            <person name="Sakamoto Y."/>
            <person name="Steenwyk J.L."/>
            <person name="Rokas A."/>
            <person name="Carro J."/>
            <person name="Camarero S."/>
            <person name="Ferreira P."/>
            <person name="Molpeceres G."/>
            <person name="Ruiz-Duenas F.J."/>
            <person name="Serrano A."/>
            <person name="Henrissat B."/>
            <person name="Drula E."/>
            <person name="Hughes K.W."/>
            <person name="Mata J.L."/>
            <person name="Ishikawa N.K."/>
            <person name="Vargas-Isla R."/>
            <person name="Ushijima S."/>
            <person name="Smith C.A."/>
            <person name="Donoghue J."/>
            <person name="Ahrendt S."/>
            <person name="Andreopoulos W."/>
            <person name="He G."/>
            <person name="LaButti K."/>
            <person name="Lipzen A."/>
            <person name="Ng V."/>
            <person name="Riley R."/>
            <person name="Sandor L."/>
            <person name="Barry K."/>
            <person name="Martinez A.T."/>
            <person name="Xiao Y."/>
            <person name="Gibbons J.G."/>
            <person name="Terashima K."/>
            <person name="Grigoriev I.V."/>
            <person name="Hibbett D."/>
        </authorList>
    </citation>
    <scope>NUCLEOTIDE SEQUENCE</scope>
    <source>
        <strain evidence="5">Sp2 HRB7682 ss15</strain>
    </source>
</reference>
<gene>
    <name evidence="5" type="ORF">C8J55DRAFT_276606</name>
</gene>
<dbReference type="InterPro" id="IPR019786">
    <property type="entry name" value="Zinc_finger_PHD-type_CS"/>
</dbReference>
<evidence type="ECO:0000313" key="5">
    <source>
        <dbReference type="EMBL" id="KAJ4491311.1"/>
    </source>
</evidence>
<evidence type="ECO:0000313" key="6">
    <source>
        <dbReference type="Proteomes" id="UP001150238"/>
    </source>
</evidence>
<organism evidence="5 6">
    <name type="scientific">Lentinula lateritia</name>
    <dbReference type="NCBI Taxonomy" id="40482"/>
    <lineage>
        <taxon>Eukaryota</taxon>
        <taxon>Fungi</taxon>
        <taxon>Dikarya</taxon>
        <taxon>Basidiomycota</taxon>
        <taxon>Agaricomycotina</taxon>
        <taxon>Agaricomycetes</taxon>
        <taxon>Agaricomycetidae</taxon>
        <taxon>Agaricales</taxon>
        <taxon>Marasmiineae</taxon>
        <taxon>Omphalotaceae</taxon>
        <taxon>Lentinula</taxon>
    </lineage>
</organism>
<keyword evidence="2" id="KW-0863">Zinc-finger</keyword>
<evidence type="ECO:0000256" key="1">
    <source>
        <dbReference type="ARBA" id="ARBA00022723"/>
    </source>
</evidence>
<protein>
    <recommendedName>
        <fullName evidence="7">PHD-type domain-containing protein</fullName>
    </recommendedName>
</protein>
<dbReference type="PROSITE" id="PS01359">
    <property type="entry name" value="ZF_PHD_1"/>
    <property type="match status" value="1"/>
</dbReference>
<keyword evidence="3" id="KW-0862">Zinc</keyword>